<protein>
    <submittedName>
        <fullName evidence="1">Uncharacterized protein</fullName>
    </submittedName>
</protein>
<gene>
    <name evidence="1" type="primary">ORF29700</name>
</gene>
<accession>A0A0B6YM50</accession>
<proteinExistence type="predicted"/>
<name>A0A0B6YM50_9EUPU</name>
<organism evidence="1">
    <name type="scientific">Arion vulgaris</name>
    <dbReference type="NCBI Taxonomy" id="1028688"/>
    <lineage>
        <taxon>Eukaryota</taxon>
        <taxon>Metazoa</taxon>
        <taxon>Spiralia</taxon>
        <taxon>Lophotrochozoa</taxon>
        <taxon>Mollusca</taxon>
        <taxon>Gastropoda</taxon>
        <taxon>Heterobranchia</taxon>
        <taxon>Euthyneura</taxon>
        <taxon>Panpulmonata</taxon>
        <taxon>Eupulmonata</taxon>
        <taxon>Stylommatophora</taxon>
        <taxon>Helicina</taxon>
        <taxon>Arionoidea</taxon>
        <taxon>Arionidae</taxon>
        <taxon>Arion</taxon>
    </lineage>
</organism>
<dbReference type="EMBL" id="HACG01010397">
    <property type="protein sequence ID" value="CEK57262.1"/>
    <property type="molecule type" value="Transcribed_RNA"/>
</dbReference>
<feature type="non-terminal residue" evidence="1">
    <location>
        <position position="1"/>
    </location>
</feature>
<sequence>EGRNNNTENIRSYIANLTINSAIERCKDDALSTKAYCKDLVAYPNCNPVILFKNLGKQMKTLNTEDILLAIQTPFQKE</sequence>
<dbReference type="AlphaFoldDB" id="A0A0B6YM50"/>
<evidence type="ECO:0000313" key="1">
    <source>
        <dbReference type="EMBL" id="CEK57262.1"/>
    </source>
</evidence>
<reference evidence="1" key="1">
    <citation type="submission" date="2014-12" db="EMBL/GenBank/DDBJ databases">
        <title>Insight into the proteome of Arion vulgaris.</title>
        <authorList>
            <person name="Aradska J."/>
            <person name="Bulat T."/>
            <person name="Smidak R."/>
            <person name="Sarate P."/>
            <person name="Gangsoo J."/>
            <person name="Sialana F."/>
            <person name="Bilban M."/>
            <person name="Lubec G."/>
        </authorList>
    </citation>
    <scope>NUCLEOTIDE SEQUENCE</scope>
    <source>
        <tissue evidence="1">Skin</tissue>
    </source>
</reference>
<feature type="non-terminal residue" evidence="1">
    <location>
        <position position="78"/>
    </location>
</feature>